<protein>
    <submittedName>
        <fullName evidence="1">Uncharacterized protein</fullName>
    </submittedName>
</protein>
<dbReference type="RefSeq" id="WP_160498549.1">
    <property type="nucleotide sequence ID" value="NZ_WUBI01000002.1"/>
</dbReference>
<evidence type="ECO:0000313" key="1">
    <source>
        <dbReference type="EMBL" id="MWV44943.1"/>
    </source>
</evidence>
<gene>
    <name evidence="1" type="ORF">GRF59_15075</name>
</gene>
<evidence type="ECO:0000313" key="2">
    <source>
        <dbReference type="Proteomes" id="UP000460318"/>
    </source>
</evidence>
<organism evidence="1 2">
    <name type="scientific">Paenibacillus dendrobii</name>
    <dbReference type="NCBI Taxonomy" id="2691084"/>
    <lineage>
        <taxon>Bacteria</taxon>
        <taxon>Bacillati</taxon>
        <taxon>Bacillota</taxon>
        <taxon>Bacilli</taxon>
        <taxon>Bacillales</taxon>
        <taxon>Paenibacillaceae</taxon>
        <taxon>Paenibacillus</taxon>
    </lineage>
</organism>
<comment type="caution">
    <text evidence="1">The sequence shown here is derived from an EMBL/GenBank/DDBJ whole genome shotgun (WGS) entry which is preliminary data.</text>
</comment>
<dbReference type="AlphaFoldDB" id="A0A7X3IJ55"/>
<proteinExistence type="predicted"/>
<dbReference type="EMBL" id="WUBI01000002">
    <property type="protein sequence ID" value="MWV44943.1"/>
    <property type="molecule type" value="Genomic_DNA"/>
</dbReference>
<name>A0A7X3IJ55_9BACL</name>
<reference evidence="1 2" key="1">
    <citation type="submission" date="2019-12" db="EMBL/GenBank/DDBJ databases">
        <title>Paenibacillus sp. nov., an endophytic bacterium isolated from the stem of Dendrobium.</title>
        <authorList>
            <person name="Zhao R."/>
        </authorList>
    </citation>
    <scope>NUCLEOTIDE SEQUENCE [LARGE SCALE GENOMIC DNA]</scope>
    <source>
        <strain evidence="1 2">HJL G12</strain>
    </source>
</reference>
<sequence>MKSIEKLVNSISEKLNTYGYGHEVAGDSTTFVIAPTATILTEKCTIEVYKNQIKVNEKSVLDLEEMIDRVIEVEGI</sequence>
<dbReference type="Proteomes" id="UP000460318">
    <property type="component" value="Unassembled WGS sequence"/>
</dbReference>
<accession>A0A7X3IJ55</accession>
<keyword evidence="2" id="KW-1185">Reference proteome</keyword>